<organism evidence="1 2">
    <name type="scientific">Helicobacter heilmannii</name>
    <dbReference type="NCBI Taxonomy" id="35817"/>
    <lineage>
        <taxon>Bacteria</taxon>
        <taxon>Pseudomonadati</taxon>
        <taxon>Campylobacterota</taxon>
        <taxon>Epsilonproteobacteria</taxon>
        <taxon>Campylobacterales</taxon>
        <taxon>Helicobacteraceae</taxon>
        <taxon>Helicobacter</taxon>
    </lineage>
</organism>
<name>A0A0K2YDG5_HELHE</name>
<protein>
    <submittedName>
        <fullName evidence="1">Uncharacterized protein</fullName>
    </submittedName>
</protein>
<dbReference type="AlphaFoldDB" id="A0A0K2YDG5"/>
<dbReference type="Proteomes" id="UP000046090">
    <property type="component" value="Unassembled WGS sequence"/>
</dbReference>
<keyword evidence="2" id="KW-1185">Reference proteome</keyword>
<accession>A0A0K2YDG5</accession>
<evidence type="ECO:0000313" key="2">
    <source>
        <dbReference type="Proteomes" id="UP000046090"/>
    </source>
</evidence>
<sequence length="248" mass="27380">MFIFMCADLVLVAGTPSPAGFVRVFGAKTPVRCFCTKAGFFSNSWSKLAKLFAAKSSCEVEPSSLSKVESTTLNILESTGLNLFKFPAGGNNPDFWGVVFFNSLKKARPFSLFRNPPPFCSCASCGFCAWGFVSSRICGSWWGSLNKNAYSSVSWPEATRMRAISSTPATTSSLMYFQRVRLESLSVLQRCLVFGRQLLGKDLRNKSTPILCTLKLQFWMMLLETRVKGSLVLTLIIIANSCDLCARD</sequence>
<dbReference type="EMBL" id="CDMK01000003">
    <property type="protein sequence ID" value="CRI35045.1"/>
    <property type="molecule type" value="Genomic_DNA"/>
</dbReference>
<evidence type="ECO:0000313" key="1">
    <source>
        <dbReference type="EMBL" id="CRI35045.1"/>
    </source>
</evidence>
<reference evidence="2" key="1">
    <citation type="submission" date="2014-12" db="EMBL/GenBank/DDBJ databases">
        <authorList>
            <person name="Smet A."/>
        </authorList>
    </citation>
    <scope>NUCLEOTIDE SEQUENCE [LARGE SCALE GENOMIC DNA]</scope>
</reference>
<gene>
    <name evidence="1" type="ORF">HHE01_00430</name>
</gene>
<proteinExistence type="predicted"/>